<feature type="domain" description="5'-3' exonuclease" evidence="3">
    <location>
        <begin position="31"/>
        <end position="299"/>
    </location>
</feature>
<dbReference type="SUPFAM" id="SSF88723">
    <property type="entry name" value="PIN domain-like"/>
    <property type="match status" value="1"/>
</dbReference>
<dbReference type="PANTHER" id="PTHR42646:SF2">
    <property type="entry name" value="5'-3' EXONUCLEASE FAMILY PROTEIN"/>
    <property type="match status" value="1"/>
</dbReference>
<dbReference type="Proteomes" id="UP001632037">
    <property type="component" value="Unassembled WGS sequence"/>
</dbReference>
<dbReference type="CDD" id="cd09859">
    <property type="entry name" value="PIN_53EXO"/>
    <property type="match status" value="1"/>
</dbReference>
<dbReference type="SUPFAM" id="SSF47807">
    <property type="entry name" value="5' to 3' exonuclease, C-terminal subdomain"/>
    <property type="match status" value="1"/>
</dbReference>
<proteinExistence type="predicted"/>
<keyword evidence="1" id="KW-0540">Nuclease</keyword>
<evidence type="ECO:0000313" key="4">
    <source>
        <dbReference type="EMBL" id="KAL3656404.1"/>
    </source>
</evidence>
<dbReference type="InterPro" id="IPR038969">
    <property type="entry name" value="FEN"/>
</dbReference>
<dbReference type="EMBL" id="JBIMZQ010000082">
    <property type="protein sequence ID" value="KAL3656404.1"/>
    <property type="molecule type" value="Genomic_DNA"/>
</dbReference>
<keyword evidence="5" id="KW-1185">Reference proteome</keyword>
<dbReference type="InterPro" id="IPR002421">
    <property type="entry name" value="5-3_exonuclease"/>
</dbReference>
<evidence type="ECO:0000313" key="5">
    <source>
        <dbReference type="Proteomes" id="UP001632037"/>
    </source>
</evidence>
<dbReference type="Gene3D" id="1.10.150.20">
    <property type="entry name" value="5' to 3' exonuclease, C-terminal subdomain"/>
    <property type="match status" value="1"/>
</dbReference>
<dbReference type="Gene3D" id="3.40.50.1010">
    <property type="entry name" value="5'-nuclease"/>
    <property type="match status" value="1"/>
</dbReference>
<comment type="caution">
    <text evidence="4">The sequence shown here is derived from an EMBL/GenBank/DDBJ whole genome shotgun (WGS) entry which is preliminary data.</text>
</comment>
<dbReference type="GO" id="GO:0004518">
    <property type="term" value="F:nuclease activity"/>
    <property type="evidence" value="ECO:0007669"/>
    <property type="project" value="UniProtKB-KW"/>
</dbReference>
<evidence type="ECO:0000256" key="2">
    <source>
        <dbReference type="ARBA" id="ARBA00022801"/>
    </source>
</evidence>
<dbReference type="InterPro" id="IPR020045">
    <property type="entry name" value="DNA_polI_H3TH"/>
</dbReference>
<dbReference type="GO" id="GO:0016788">
    <property type="term" value="F:hydrolase activity, acting on ester bonds"/>
    <property type="evidence" value="ECO:0007669"/>
    <property type="project" value="UniProtKB-ARBA"/>
</dbReference>
<evidence type="ECO:0000256" key="1">
    <source>
        <dbReference type="ARBA" id="ARBA00022722"/>
    </source>
</evidence>
<gene>
    <name evidence="4" type="ORF">V7S43_018707</name>
</gene>
<dbReference type="InterPro" id="IPR020046">
    <property type="entry name" value="5-3_exonucl_a-hlix_arch_N"/>
</dbReference>
<dbReference type="Pfam" id="PF01367">
    <property type="entry name" value="5_3_exonuc"/>
    <property type="match status" value="1"/>
</dbReference>
<dbReference type="SMART" id="SM00475">
    <property type="entry name" value="53EXOc"/>
    <property type="match status" value="1"/>
</dbReference>
<name>A0ABD3ETQ3_9STRA</name>
<dbReference type="Pfam" id="PF02739">
    <property type="entry name" value="5_3_exonuc_N"/>
    <property type="match status" value="1"/>
</dbReference>
<dbReference type="PANTHER" id="PTHR42646">
    <property type="entry name" value="FLAP ENDONUCLEASE XNI"/>
    <property type="match status" value="1"/>
</dbReference>
<reference evidence="4 5" key="1">
    <citation type="submission" date="2024-09" db="EMBL/GenBank/DDBJ databases">
        <title>Genome sequencing and assembly of Phytophthora oleae, isolate VK10A, causative agent of rot of olive drupes.</title>
        <authorList>
            <person name="Conti Taguali S."/>
            <person name="Riolo M."/>
            <person name="La Spada F."/>
            <person name="Cacciola S.O."/>
            <person name="Dionisio G."/>
        </authorList>
    </citation>
    <scope>NUCLEOTIDE SEQUENCE [LARGE SCALE GENOMIC DNA]</scope>
    <source>
        <strain evidence="4 5">VK10A</strain>
    </source>
</reference>
<organism evidence="4 5">
    <name type="scientific">Phytophthora oleae</name>
    <dbReference type="NCBI Taxonomy" id="2107226"/>
    <lineage>
        <taxon>Eukaryota</taxon>
        <taxon>Sar</taxon>
        <taxon>Stramenopiles</taxon>
        <taxon>Oomycota</taxon>
        <taxon>Peronosporomycetes</taxon>
        <taxon>Peronosporales</taxon>
        <taxon>Peronosporaceae</taxon>
        <taxon>Phytophthora</taxon>
    </lineage>
</organism>
<sequence>MRGIQLHRRIANCRRSLSTVAVAEEAPALRKKSLLVDGNNALHHFYDPLCTVEHDGVKTGAVDGLLRLLRRMDKTHEPEHISVVFDSKQRRTTRRMMQPTYKSDRAPTPRSLTPQFAYAKEVLTAAGVNCIQRAGMEADDVIASYSKQYTNAGIDVLVISNDNDFLQLVHDGDSGEAEDDLPPTVVEIYQPAKRRYIRERNLRGRFGLQPKLLPDFHALCGHQWKRLPRVGNLTDEMAAELLTQYGGLFPLLRQLDTLDDAVLSKTLKQCITSVESSYRMVKLVDTVALPVAIEELRRPQLN</sequence>
<dbReference type="AlphaFoldDB" id="A0ABD3ETQ3"/>
<keyword evidence="2" id="KW-0378">Hydrolase</keyword>
<protein>
    <recommendedName>
        <fullName evidence="3">5'-3' exonuclease domain-containing protein</fullName>
    </recommendedName>
</protein>
<dbReference type="InterPro" id="IPR029060">
    <property type="entry name" value="PIN-like_dom_sf"/>
</dbReference>
<accession>A0ABD3ETQ3</accession>
<evidence type="ECO:0000259" key="3">
    <source>
        <dbReference type="SMART" id="SM00475"/>
    </source>
</evidence>
<dbReference type="InterPro" id="IPR036279">
    <property type="entry name" value="5-3_exonuclease_C_sf"/>
</dbReference>